<evidence type="ECO:0000313" key="1">
    <source>
        <dbReference type="EMBL" id="MDO7873989.1"/>
    </source>
</evidence>
<evidence type="ECO:0000313" key="2">
    <source>
        <dbReference type="Proteomes" id="UP001176429"/>
    </source>
</evidence>
<keyword evidence="2" id="KW-1185">Reference proteome</keyword>
<gene>
    <name evidence="1" type="ORF">Q5H93_04525</name>
</gene>
<sequence>MSGHNLPITPAPTLTPLAFMQKWLQKLADNEFENIVEETLRELVLDLFGTFPTFNGLTVKNVKGATYPVPFTDSLHTIPANYRILGMQAMARNGVDSATGGAGVVKEPVYFQLLQDSQGLVNALIDEELNTITTVRASWVKVSGPPEDILASFAELELEDQDYKAGDVRRYTFPDGQTRLVQWKANSVGFTHPAPTGLDTDPIYRNFAPLTVAGGGGSSTFAGLTDNPLANALLAGLLGAKAPLASPAFTGTPTAPTQAVGNSSTRLATTAFVMNALGATLAKPWSARSYGPYELATAGGGLFVAKLAHASATSPLLDATWSDKWEVLSWPTTVRLLDNPTAATADILSSATWNGLQEASWLLRNGGQRTLVLPADFVEGVTRELHVETDTIPGNDLLFSLPDNTYKLYVLAGRSTSPSPDKDGRTGYTIRRQGKAFLVGVGHNYQLKV</sequence>
<proteinExistence type="predicted"/>
<dbReference type="RefSeq" id="WP_305005301.1">
    <property type="nucleotide sequence ID" value="NZ_JAUQSY010000002.1"/>
</dbReference>
<reference evidence="1" key="1">
    <citation type="submission" date="2023-07" db="EMBL/GenBank/DDBJ databases">
        <authorList>
            <person name="Kim M.K."/>
        </authorList>
    </citation>
    <scope>NUCLEOTIDE SEQUENCE</scope>
    <source>
        <strain evidence="1">ASUV-10-1</strain>
    </source>
</reference>
<dbReference type="Proteomes" id="UP001176429">
    <property type="component" value="Unassembled WGS sequence"/>
</dbReference>
<protein>
    <recommendedName>
        <fullName evidence="3">Major capsid protein</fullName>
    </recommendedName>
</protein>
<name>A0ABT9B6T5_9BACT</name>
<accession>A0ABT9B6T5</accession>
<dbReference type="EMBL" id="JAUQSY010000002">
    <property type="protein sequence ID" value="MDO7873989.1"/>
    <property type="molecule type" value="Genomic_DNA"/>
</dbReference>
<evidence type="ECO:0008006" key="3">
    <source>
        <dbReference type="Google" id="ProtNLM"/>
    </source>
</evidence>
<organism evidence="1 2">
    <name type="scientific">Hymenobacter aranciens</name>
    <dbReference type="NCBI Taxonomy" id="3063996"/>
    <lineage>
        <taxon>Bacteria</taxon>
        <taxon>Pseudomonadati</taxon>
        <taxon>Bacteroidota</taxon>
        <taxon>Cytophagia</taxon>
        <taxon>Cytophagales</taxon>
        <taxon>Hymenobacteraceae</taxon>
        <taxon>Hymenobacter</taxon>
    </lineage>
</organism>
<comment type="caution">
    <text evidence="1">The sequence shown here is derived from an EMBL/GenBank/DDBJ whole genome shotgun (WGS) entry which is preliminary data.</text>
</comment>